<comment type="caution">
    <text evidence="2">The sequence shown here is derived from an EMBL/GenBank/DDBJ whole genome shotgun (WGS) entry which is preliminary data.</text>
</comment>
<accession>A0ABW8C9N8</accession>
<feature type="domain" description="DUF4937" evidence="1">
    <location>
        <begin position="2"/>
        <end position="87"/>
    </location>
</feature>
<dbReference type="SUPFAM" id="SSF54909">
    <property type="entry name" value="Dimeric alpha+beta barrel"/>
    <property type="match status" value="2"/>
</dbReference>
<proteinExistence type="predicted"/>
<dbReference type="Proteomes" id="UP001614394">
    <property type="component" value="Unassembled WGS sequence"/>
</dbReference>
<dbReference type="RefSeq" id="WP_399650911.1">
    <property type="nucleotide sequence ID" value="NZ_JBITYG010000005.1"/>
</dbReference>
<evidence type="ECO:0000313" key="2">
    <source>
        <dbReference type="EMBL" id="MFI9102813.1"/>
    </source>
</evidence>
<dbReference type="InterPro" id="IPR011008">
    <property type="entry name" value="Dimeric_a/b-barrel"/>
</dbReference>
<name>A0ABW8C9N8_9ACTN</name>
<sequence>MLVKWIRCGVVDRAGFERGQRKWAGLRGQPGFRGQGGGWSRAQPGVAHLFAFWDSRTAYDAFMTGGAHDQLAGSQADSYENLGVLLFEHLMDVRVGFEARFADADLLRVAHSRVRPGRGEHFVEMQKKVWNPAMAGSPGLLRGAFAEGPDSDFLVLSLWISANERGKYRPAAMTRLGERTELEADVVSVAGDVVDLVQAWTV</sequence>
<dbReference type="InterPro" id="IPR032555">
    <property type="entry name" value="DUF4937"/>
</dbReference>
<dbReference type="Pfam" id="PF16291">
    <property type="entry name" value="DUF4937"/>
    <property type="match status" value="1"/>
</dbReference>
<protein>
    <submittedName>
        <fullName evidence="2">YdbC family protein</fullName>
    </submittedName>
</protein>
<evidence type="ECO:0000259" key="1">
    <source>
        <dbReference type="Pfam" id="PF16291"/>
    </source>
</evidence>
<organism evidence="2 3">
    <name type="scientific">Streptomyces fildesensis</name>
    <dbReference type="NCBI Taxonomy" id="375757"/>
    <lineage>
        <taxon>Bacteria</taxon>
        <taxon>Bacillati</taxon>
        <taxon>Actinomycetota</taxon>
        <taxon>Actinomycetes</taxon>
        <taxon>Kitasatosporales</taxon>
        <taxon>Streptomycetaceae</taxon>
        <taxon>Streptomyces</taxon>
    </lineage>
</organism>
<keyword evidence="3" id="KW-1185">Reference proteome</keyword>
<gene>
    <name evidence="2" type="ORF">ACIGXA_20050</name>
</gene>
<evidence type="ECO:0000313" key="3">
    <source>
        <dbReference type="Proteomes" id="UP001614394"/>
    </source>
</evidence>
<dbReference type="EMBL" id="JBITYG010000005">
    <property type="protein sequence ID" value="MFI9102813.1"/>
    <property type="molecule type" value="Genomic_DNA"/>
</dbReference>
<reference evidence="2 3" key="1">
    <citation type="submission" date="2024-10" db="EMBL/GenBank/DDBJ databases">
        <title>The Natural Products Discovery Center: Release of the First 8490 Sequenced Strains for Exploring Actinobacteria Biosynthetic Diversity.</title>
        <authorList>
            <person name="Kalkreuter E."/>
            <person name="Kautsar S.A."/>
            <person name="Yang D."/>
            <person name="Bader C.D."/>
            <person name="Teijaro C.N."/>
            <person name="Fluegel L."/>
            <person name="Davis C.M."/>
            <person name="Simpson J.R."/>
            <person name="Lauterbach L."/>
            <person name="Steele A.D."/>
            <person name="Gui C."/>
            <person name="Meng S."/>
            <person name="Li G."/>
            <person name="Viehrig K."/>
            <person name="Ye F."/>
            <person name="Su P."/>
            <person name="Kiefer A.F."/>
            <person name="Nichols A."/>
            <person name="Cepeda A.J."/>
            <person name="Yan W."/>
            <person name="Fan B."/>
            <person name="Jiang Y."/>
            <person name="Adhikari A."/>
            <person name="Zheng C.-J."/>
            <person name="Schuster L."/>
            <person name="Cowan T.M."/>
            <person name="Smanski M.J."/>
            <person name="Chevrette M.G."/>
            <person name="De Carvalho L.P.S."/>
            <person name="Shen B."/>
        </authorList>
    </citation>
    <scope>NUCLEOTIDE SEQUENCE [LARGE SCALE GENOMIC DNA]</scope>
    <source>
        <strain evidence="2 3">NPDC053399</strain>
    </source>
</reference>